<sequence>MGRVFRIWRGDWKKNGHEQWHFVPNHQDYGFTMNMDSPKMLEVIDATVRENYKLGCATPVLITYGMPDWMMFPSGPSPPITIAMTADLFLCRSDFTIGSSTYVVGDDQDERARARYESLVLGERLVTSERVMNEIFGEQEMLILHRVALEIGHADRVLRPQPSSGVTQRIKIIQLDDDDEMVDVSQTGGTGNGNLEGTGGAIVPLQPQPLAQIPAADAPSVLWDVGLDLLDYPEFYNAQRDGGLVTQDSAFWNELIEDNYQSVEGLFLLPNNKESDLRLTQDQTLVSGGVISQVGNKDVVALYETAGESSTMPTAIISTLLESAIEPREIGGEGKGDAVVHGPSGTTKEKVDSTFPGLSLTLSLGCGSGEHDALTRPSANVDNTSSEGSDTEGEMDDYGAQLEVGMMFRNRDSFKQHIAMFASAKSDPSMMILKCISSTCPWCVYATKLKDFKVFEVRKLASVHTCSIAERGGYQGQATSAVIGELMKAKFAGKRIGPRPREIRMMMRGDHDVSISYWKAWKSRDMAVDNGHGT</sequence>
<feature type="region of interest" description="Disordered" evidence="1">
    <location>
        <begin position="369"/>
        <end position="394"/>
    </location>
</feature>
<evidence type="ECO:0000256" key="1">
    <source>
        <dbReference type="SAM" id="MobiDB-lite"/>
    </source>
</evidence>
<accession>A0A8S9QV79</accession>
<feature type="compositionally biased region" description="Polar residues" evidence="1">
    <location>
        <begin position="377"/>
        <end position="388"/>
    </location>
</feature>
<reference evidence="2" key="1">
    <citation type="submission" date="2019-12" db="EMBL/GenBank/DDBJ databases">
        <title>Genome sequencing and annotation of Brassica cretica.</title>
        <authorList>
            <person name="Studholme D.J."/>
            <person name="Sarris P."/>
        </authorList>
    </citation>
    <scope>NUCLEOTIDE SEQUENCE</scope>
    <source>
        <strain evidence="2">PFS-109/04</strain>
        <tissue evidence="2">Leaf</tissue>
    </source>
</reference>
<protein>
    <recommendedName>
        <fullName evidence="4">Transposase MuDR plant domain-containing protein</fullName>
    </recommendedName>
</protein>
<gene>
    <name evidence="2" type="ORF">F2Q69_00016123</name>
</gene>
<evidence type="ECO:0000313" key="2">
    <source>
        <dbReference type="EMBL" id="KAF3557722.1"/>
    </source>
</evidence>
<proteinExistence type="predicted"/>
<dbReference type="AlphaFoldDB" id="A0A8S9QV79"/>
<dbReference type="EMBL" id="QGKX02000996">
    <property type="protein sequence ID" value="KAF3557722.1"/>
    <property type="molecule type" value="Genomic_DNA"/>
</dbReference>
<dbReference type="Proteomes" id="UP000712600">
    <property type="component" value="Unassembled WGS sequence"/>
</dbReference>
<organism evidence="2 3">
    <name type="scientific">Brassica cretica</name>
    <name type="common">Mustard</name>
    <dbReference type="NCBI Taxonomy" id="69181"/>
    <lineage>
        <taxon>Eukaryota</taxon>
        <taxon>Viridiplantae</taxon>
        <taxon>Streptophyta</taxon>
        <taxon>Embryophyta</taxon>
        <taxon>Tracheophyta</taxon>
        <taxon>Spermatophyta</taxon>
        <taxon>Magnoliopsida</taxon>
        <taxon>eudicotyledons</taxon>
        <taxon>Gunneridae</taxon>
        <taxon>Pentapetalae</taxon>
        <taxon>rosids</taxon>
        <taxon>malvids</taxon>
        <taxon>Brassicales</taxon>
        <taxon>Brassicaceae</taxon>
        <taxon>Brassiceae</taxon>
        <taxon>Brassica</taxon>
    </lineage>
</organism>
<evidence type="ECO:0008006" key="4">
    <source>
        <dbReference type="Google" id="ProtNLM"/>
    </source>
</evidence>
<name>A0A8S9QV79_BRACR</name>
<evidence type="ECO:0000313" key="3">
    <source>
        <dbReference type="Proteomes" id="UP000712600"/>
    </source>
</evidence>
<comment type="caution">
    <text evidence="2">The sequence shown here is derived from an EMBL/GenBank/DDBJ whole genome shotgun (WGS) entry which is preliminary data.</text>
</comment>